<evidence type="ECO:0000313" key="4">
    <source>
        <dbReference type="Proteomes" id="UP001152885"/>
    </source>
</evidence>
<sequence>MSMVSSFKPPILSNNNNSLFKSSSTNTTNTTNSSTPSPGVHHERRRSYSESSNNDLNGNSDTTKDEVPLSMSFLHKPKRSDEFFKQSNDPTKLNSLLNKKIESPRDDDEIPPDYFNHKHYGGNILEENHDTTQSSDLLSSSSSSSPSSISTPKLNNPIFQNDIDSDYKLVRKKSGELVKPSLKSPSFDQFKKRSMSLPTTPTFKQVHFGDSNDIRYFKQKDRPTAVSATNSPTFGNLVSDDDDDYDDNERYSDSEIESSTSTKDFHNFSLLDTHYPNKISFKPNWQLKLLNFPPLSYAKKVDLHVPVFLEKLFISQDKKFLFGYIAVKNLAYSKHLTVRYTLDSWQTIIEIPTIYTTNFDVEILKNNDYDRFYFKIPLNNLFNSFKFNSSTDSLSDDSKKDLSNSSKNYQLCIKYCVDNQEYWDNNNFQNYKIKLTKTMNSNLPEQQQSNSKIQQHSSRPKYSSKYVKNHKQEDNEDYEKNNYYITSPLLGSIQKNQDDDLLRNTEDKSIKSKEQPKYKKTFRDQLKNSNFNDELIPKIDPSIKNNNKKNNFLSSKSYKELLENYCFFNDTKINEDNDKKDSYSVSSFLGT</sequence>
<feature type="domain" description="CBM21" evidence="2">
    <location>
        <begin position="297"/>
        <end position="434"/>
    </location>
</feature>
<protein>
    <recommendedName>
        <fullName evidence="2">CBM21 domain-containing protein</fullName>
    </recommendedName>
</protein>
<evidence type="ECO:0000259" key="2">
    <source>
        <dbReference type="PROSITE" id="PS51159"/>
    </source>
</evidence>
<organism evidence="3 4">
    <name type="scientific">Candida verbasci</name>
    <dbReference type="NCBI Taxonomy" id="1227364"/>
    <lineage>
        <taxon>Eukaryota</taxon>
        <taxon>Fungi</taxon>
        <taxon>Dikarya</taxon>
        <taxon>Ascomycota</taxon>
        <taxon>Saccharomycotina</taxon>
        <taxon>Pichiomycetes</taxon>
        <taxon>Debaryomycetaceae</taxon>
        <taxon>Candida/Lodderomyces clade</taxon>
        <taxon>Candida</taxon>
    </lineage>
</organism>
<dbReference type="PROSITE" id="PS51159">
    <property type="entry name" value="CBM21"/>
    <property type="match status" value="1"/>
</dbReference>
<accession>A0A9W4XL14</accession>
<name>A0A9W4XL14_9ASCO</name>
<dbReference type="EMBL" id="CANTUO010000002">
    <property type="protein sequence ID" value="CAI5757676.1"/>
    <property type="molecule type" value="Genomic_DNA"/>
</dbReference>
<feature type="compositionally biased region" description="Polar residues" evidence="1">
    <location>
        <begin position="226"/>
        <end position="236"/>
    </location>
</feature>
<feature type="compositionally biased region" description="Polar residues" evidence="1">
    <location>
        <begin position="443"/>
        <end position="461"/>
    </location>
</feature>
<evidence type="ECO:0000313" key="3">
    <source>
        <dbReference type="EMBL" id="CAI5757676.1"/>
    </source>
</evidence>
<dbReference type="Pfam" id="PF03370">
    <property type="entry name" value="CBM_21"/>
    <property type="match status" value="1"/>
</dbReference>
<dbReference type="InterPro" id="IPR050782">
    <property type="entry name" value="PP1_regulatory_subunit_3"/>
</dbReference>
<feature type="compositionally biased region" description="Low complexity" evidence="1">
    <location>
        <begin position="13"/>
        <end position="35"/>
    </location>
</feature>
<dbReference type="Proteomes" id="UP001152885">
    <property type="component" value="Unassembled WGS sequence"/>
</dbReference>
<feature type="region of interest" description="Disordered" evidence="1">
    <location>
        <begin position="1"/>
        <end position="68"/>
    </location>
</feature>
<dbReference type="PANTHER" id="PTHR12307:SF36">
    <property type="entry name" value="GLYCOGEN-BINDING SUBUNIT 76A"/>
    <property type="match status" value="1"/>
</dbReference>
<gene>
    <name evidence="3" type="ORF">CANVERA_P2189</name>
</gene>
<proteinExistence type="predicted"/>
<comment type="caution">
    <text evidence="3">The sequence shown here is derived from an EMBL/GenBank/DDBJ whole genome shotgun (WGS) entry which is preliminary data.</text>
</comment>
<dbReference type="InterPro" id="IPR038175">
    <property type="entry name" value="CBM21_dom_sf"/>
</dbReference>
<feature type="compositionally biased region" description="Low complexity" evidence="1">
    <location>
        <begin position="134"/>
        <end position="150"/>
    </location>
</feature>
<dbReference type="GO" id="GO:0008157">
    <property type="term" value="F:protein phosphatase 1 binding"/>
    <property type="evidence" value="ECO:0007669"/>
    <property type="project" value="TreeGrafter"/>
</dbReference>
<evidence type="ECO:0000256" key="1">
    <source>
        <dbReference type="SAM" id="MobiDB-lite"/>
    </source>
</evidence>
<reference evidence="3" key="1">
    <citation type="submission" date="2022-12" db="EMBL/GenBank/DDBJ databases">
        <authorList>
            <person name="Brejova B."/>
        </authorList>
    </citation>
    <scope>NUCLEOTIDE SEQUENCE</scope>
</reference>
<feature type="compositionally biased region" description="Polar residues" evidence="1">
    <location>
        <begin position="85"/>
        <end position="97"/>
    </location>
</feature>
<dbReference type="AlphaFoldDB" id="A0A9W4XL14"/>
<dbReference type="Gene3D" id="2.60.40.2440">
    <property type="entry name" value="Carbohydrate binding type-21 domain"/>
    <property type="match status" value="1"/>
</dbReference>
<feature type="region of interest" description="Disordered" evidence="1">
    <location>
        <begin position="443"/>
        <end position="479"/>
    </location>
</feature>
<feature type="region of interest" description="Disordered" evidence="1">
    <location>
        <begin position="223"/>
        <end position="258"/>
    </location>
</feature>
<dbReference type="InterPro" id="IPR005036">
    <property type="entry name" value="CBM21_dom"/>
</dbReference>
<feature type="region of interest" description="Disordered" evidence="1">
    <location>
        <begin position="81"/>
        <end position="160"/>
    </location>
</feature>
<dbReference type="GO" id="GO:0005979">
    <property type="term" value="P:regulation of glycogen biosynthetic process"/>
    <property type="evidence" value="ECO:0007669"/>
    <property type="project" value="TreeGrafter"/>
</dbReference>
<dbReference type="PANTHER" id="PTHR12307">
    <property type="entry name" value="PROTEIN PHOSPHATASE 1 REGULATORY SUBUNIT"/>
    <property type="match status" value="1"/>
</dbReference>
<dbReference type="GO" id="GO:0000164">
    <property type="term" value="C:protein phosphatase type 1 complex"/>
    <property type="evidence" value="ECO:0007669"/>
    <property type="project" value="TreeGrafter"/>
</dbReference>
<dbReference type="GO" id="GO:2001069">
    <property type="term" value="F:glycogen binding"/>
    <property type="evidence" value="ECO:0007669"/>
    <property type="project" value="TreeGrafter"/>
</dbReference>
<keyword evidence="4" id="KW-1185">Reference proteome</keyword>
<dbReference type="OrthoDB" id="1881at2759"/>